<dbReference type="Proteomes" id="UP001589818">
    <property type="component" value="Unassembled WGS sequence"/>
</dbReference>
<dbReference type="InterPro" id="IPR001173">
    <property type="entry name" value="Glyco_trans_2-like"/>
</dbReference>
<evidence type="ECO:0000313" key="3">
    <source>
        <dbReference type="EMBL" id="MFC0392352.1"/>
    </source>
</evidence>
<keyword evidence="1" id="KW-0802">TPR repeat</keyword>
<dbReference type="PANTHER" id="PTHR43630">
    <property type="entry name" value="POLY-BETA-1,6-N-ACETYL-D-GLUCOSAMINE SYNTHASE"/>
    <property type="match status" value="1"/>
</dbReference>
<dbReference type="Pfam" id="PF00535">
    <property type="entry name" value="Glycos_transf_2"/>
    <property type="match status" value="1"/>
</dbReference>
<reference evidence="3 4" key="1">
    <citation type="submission" date="2024-09" db="EMBL/GenBank/DDBJ databases">
        <authorList>
            <person name="Sun Q."/>
            <person name="Mori K."/>
        </authorList>
    </citation>
    <scope>NUCLEOTIDE SEQUENCE [LARGE SCALE GENOMIC DNA]</scope>
    <source>
        <strain evidence="3 4">CCM 4839</strain>
    </source>
</reference>
<dbReference type="EMBL" id="JBHLVF010000017">
    <property type="protein sequence ID" value="MFC0392352.1"/>
    <property type="molecule type" value="Genomic_DNA"/>
</dbReference>
<dbReference type="SUPFAM" id="SSF48452">
    <property type="entry name" value="TPR-like"/>
    <property type="match status" value="1"/>
</dbReference>
<dbReference type="PANTHER" id="PTHR43630:SF2">
    <property type="entry name" value="GLYCOSYLTRANSFERASE"/>
    <property type="match status" value="1"/>
</dbReference>
<dbReference type="InterPro" id="IPR019734">
    <property type="entry name" value="TPR_rpt"/>
</dbReference>
<dbReference type="RefSeq" id="WP_309145325.1">
    <property type="nucleotide sequence ID" value="NZ_JANHOF010000003.1"/>
</dbReference>
<keyword evidence="3" id="KW-0328">Glycosyltransferase</keyword>
<protein>
    <submittedName>
        <fullName evidence="3">Glycosyltransferase</fullName>
        <ecNumber evidence="3">2.4.-.-</ecNumber>
    </submittedName>
</protein>
<evidence type="ECO:0000259" key="2">
    <source>
        <dbReference type="Pfam" id="PF00535"/>
    </source>
</evidence>
<dbReference type="EC" id="2.4.-.-" evidence="3"/>
<keyword evidence="4" id="KW-1185">Reference proteome</keyword>
<dbReference type="Gene3D" id="3.90.550.10">
    <property type="entry name" value="Spore Coat Polysaccharide Biosynthesis Protein SpsA, Chain A"/>
    <property type="match status" value="2"/>
</dbReference>
<gene>
    <name evidence="3" type="ORF">ACFFJ8_13345</name>
</gene>
<accession>A0ABV6J8Z1</accession>
<dbReference type="Gene3D" id="1.25.40.10">
    <property type="entry name" value="Tetratricopeptide repeat domain"/>
    <property type="match status" value="1"/>
</dbReference>
<dbReference type="InterPro" id="IPR029044">
    <property type="entry name" value="Nucleotide-diphossugar_trans"/>
</dbReference>
<dbReference type="CDD" id="cd02511">
    <property type="entry name" value="Beta4Glucosyltransferase"/>
    <property type="match status" value="1"/>
</dbReference>
<sequence>MDDNDDEEARGLLEAFRVQNEGAVAIVSEKDGQPYVRDDQTHYWNDALVDRVAAMKDRIIEHALEEGYDALFLIDSDLLIHANTVKRLFHTGKDIISNIFWTKWQKEAVELPQVWMTDEYSFIRNSRQTPLADEEASRQTQAFLKQMRKPGVYEVGGLGACTLISRAAMEKGVRFRRLPNVSFWGEDRHFCIRAAALGFGLYVDTRYPAYHIYRDSDLDGAVRYIRSKSPDPNPGITISLCMIVRNEEEALERCLLSVEGVADEIIIVDTGSTDRTKEIAGRFTGRIYDFDWVDDFAAARNYAFGKATESYIMWLDADDVVEEPCGFKWIGVVHEYLEVAGNIVQRDIAITHKKDKAYTDRNLQIYRRRLEQGEEFLPRDMYYFANELNDHGWFEEAADQYEKFLATKQGWIEDQIAACLKLADCCARLYERDRQLRSLFRTMEYDRPRADCCCRLGALFMSENRLQEAIYWYETATTLGEPPQSGALIDHASWTWLPHLQLCVCYDKLGQYKKAYEYNERALDYQPDHPSMLYNKRYLEEQLKERAGG</sequence>
<dbReference type="InterPro" id="IPR011990">
    <property type="entry name" value="TPR-like_helical_dom_sf"/>
</dbReference>
<dbReference type="SUPFAM" id="SSF53448">
    <property type="entry name" value="Nucleotide-diphospho-sugar transferases"/>
    <property type="match status" value="2"/>
</dbReference>
<evidence type="ECO:0000313" key="4">
    <source>
        <dbReference type="Proteomes" id="UP001589818"/>
    </source>
</evidence>
<dbReference type="SMART" id="SM00028">
    <property type="entry name" value="TPR"/>
    <property type="match status" value="2"/>
</dbReference>
<dbReference type="PROSITE" id="PS50005">
    <property type="entry name" value="TPR"/>
    <property type="match status" value="1"/>
</dbReference>
<dbReference type="GO" id="GO:0016757">
    <property type="term" value="F:glycosyltransferase activity"/>
    <property type="evidence" value="ECO:0007669"/>
    <property type="project" value="UniProtKB-KW"/>
</dbReference>
<evidence type="ECO:0000256" key="1">
    <source>
        <dbReference type="PROSITE-ProRule" id="PRU00339"/>
    </source>
</evidence>
<name>A0ABV6J8Z1_9BACL</name>
<proteinExistence type="predicted"/>
<feature type="repeat" description="TPR" evidence="1">
    <location>
        <begin position="496"/>
        <end position="529"/>
    </location>
</feature>
<feature type="domain" description="Glycosyltransferase 2-like" evidence="2">
    <location>
        <begin position="239"/>
        <end position="354"/>
    </location>
</feature>
<organism evidence="3 4">
    <name type="scientific">Paenibacillus mendelii</name>
    <dbReference type="NCBI Taxonomy" id="206163"/>
    <lineage>
        <taxon>Bacteria</taxon>
        <taxon>Bacillati</taxon>
        <taxon>Bacillota</taxon>
        <taxon>Bacilli</taxon>
        <taxon>Bacillales</taxon>
        <taxon>Paenibacillaceae</taxon>
        <taxon>Paenibacillus</taxon>
    </lineage>
</organism>
<keyword evidence="3" id="KW-0808">Transferase</keyword>
<comment type="caution">
    <text evidence="3">The sequence shown here is derived from an EMBL/GenBank/DDBJ whole genome shotgun (WGS) entry which is preliminary data.</text>
</comment>